<evidence type="ECO:0000256" key="3">
    <source>
        <dbReference type="ARBA" id="ARBA00022553"/>
    </source>
</evidence>
<evidence type="ECO:0000256" key="1">
    <source>
        <dbReference type="ARBA" id="ARBA00004496"/>
    </source>
</evidence>
<keyword evidence="2" id="KW-0963">Cytoplasm</keyword>
<reference evidence="13 14" key="1">
    <citation type="journal article" date="2010" name="Nature">
        <title>The genome of a songbird.</title>
        <authorList>
            <person name="Warren W.C."/>
            <person name="Clayton D.F."/>
            <person name="Ellegren H."/>
            <person name="Arnold A.P."/>
            <person name="Hillier L.W."/>
            <person name="Kunstner A."/>
            <person name="Searle S."/>
            <person name="White S."/>
            <person name="Vilella A.J."/>
            <person name="Fairley S."/>
            <person name="Heger A."/>
            <person name="Kong L."/>
            <person name="Ponting C.P."/>
            <person name="Jarvis E.D."/>
            <person name="Mello C.V."/>
            <person name="Minx P."/>
            <person name="Lovell P."/>
            <person name="Velho T.A."/>
            <person name="Ferris M."/>
            <person name="Balakrishnan C.N."/>
            <person name="Sinha S."/>
            <person name="Blatti C."/>
            <person name="London S.E."/>
            <person name="Li Y."/>
            <person name="Lin Y.C."/>
            <person name="George J."/>
            <person name="Sweedler J."/>
            <person name="Southey B."/>
            <person name="Gunaratne P."/>
            <person name="Watson M."/>
            <person name="Nam K."/>
            <person name="Backstrom N."/>
            <person name="Smeds L."/>
            <person name="Nabholz B."/>
            <person name="Itoh Y."/>
            <person name="Whitney O."/>
            <person name="Pfenning A.R."/>
            <person name="Howard J."/>
            <person name="Volker M."/>
            <person name="Skinner B.M."/>
            <person name="Griffin D.K."/>
            <person name="Ye L."/>
            <person name="McLaren W.M."/>
            <person name="Flicek P."/>
            <person name="Quesada V."/>
            <person name="Velasco G."/>
            <person name="Lopez-Otin C."/>
            <person name="Puente X.S."/>
            <person name="Olender T."/>
            <person name="Lancet D."/>
            <person name="Smit A.F."/>
            <person name="Hubley R."/>
            <person name="Konkel M.K."/>
            <person name="Walker J.A."/>
            <person name="Batzer M.A."/>
            <person name="Gu W."/>
            <person name="Pollock D.D."/>
            <person name="Chen L."/>
            <person name="Cheng Z."/>
            <person name="Eichler E.E."/>
            <person name="Stapley J."/>
            <person name="Slate J."/>
            <person name="Ekblom R."/>
            <person name="Birkhead T."/>
            <person name="Burke T."/>
            <person name="Burt D."/>
            <person name="Scharff C."/>
            <person name="Adam I."/>
            <person name="Richard H."/>
            <person name="Sultan M."/>
            <person name="Soldatov A."/>
            <person name="Lehrach H."/>
            <person name="Edwards S.V."/>
            <person name="Yang S.P."/>
            <person name="Li X."/>
            <person name="Graves T."/>
            <person name="Fulton L."/>
            <person name="Nelson J."/>
            <person name="Chinwalla A."/>
            <person name="Hou S."/>
            <person name="Mardis E.R."/>
            <person name="Wilson R.K."/>
        </authorList>
    </citation>
    <scope>NUCLEOTIDE SEQUENCE [LARGE SCALE GENOMIC DNA]</scope>
</reference>
<dbReference type="PANTHER" id="PTHR15600">
    <property type="entry name" value="SACSIN"/>
    <property type="match status" value="1"/>
</dbReference>
<dbReference type="GO" id="GO:0030544">
    <property type="term" value="F:Hsp70 protein binding"/>
    <property type="evidence" value="ECO:0007669"/>
    <property type="project" value="TreeGrafter"/>
</dbReference>
<evidence type="ECO:0000313" key="13">
    <source>
        <dbReference type="Ensembl" id="ENSTGUP00000026043.1"/>
    </source>
</evidence>
<sequence length="4314" mass="491271">MEIKDKNRLARVTVLHDCLGCRTFELPPSAAVRDVKRRIEAEAGLPAAEQRLWHRGRELSDAIKIGDLQKSQNQVFLELQSKGLKGGGRFGQTTPPLVDFLKDILRRYPEGGQILKELIQNAEDAGATEVRFLYDETQYGTETLWSKDMAQYQGPAFYAYNDAVFTPEDWHGIQEIARSRKKDDPLKVGRFGIGFNSVYHITDVPSIFSGDQIGMLDPHQTLFGPHESGQCWNLKEDSKEINELTDQFAPFIGVFGSTKETFKNGNFPGTFFRFPLRLQPSQLSSNVYDKQKVLELFESFRTDADTVLLFLKSVQDVSLHVREADGTERLVFRVTASENKALKHERPNSIKILGTAINQYCKGVPSNSITCVTYHVNIVVEDESVKDAQKTSWLVCNCVGGRGMCTELDCLADDLKFVPTIGIAMSLAANEEENGAVADFSGRAFCFLPLPPGEESKTGLPVHVSGFFGLTDNRRSIKWRELDQWRDPAALWNDLLVVNIVPKAYTTLILEAIKRMETEKNSDFPLSPERIYRLWPDENKIRVPWKPIVVPLFKDLLQHPVIYSVSNQWIKVEQVYFSEMDESLEYTQSVLNYLQNSGKQIAKVPANIANAVHLTISTSKAVKKVTPAVVRQVLRKSGHSGPAEEKLNLLEFVLSDGVYSELIGLELLPLQNGSFIPFSSSVSEQDIVYITSEEYPRSLFPGLEGRLLSDDLKPEVLAALKEAAKSRGRPCTQLQLLNPERFARLIKEVMNSVWPGRDVVVQWYPGLEEKKHPSVSWLRMVWKNLYIHFSDDLSVFDEMPLIPRTLLEENQTSVELVRFKNPSPIILEDESETQLPEYLADIIQKIGGVVLKKLDISIQHPLIKKYVHPPLPSAVLQIMEKMSLQKLCNQVASFPPTHKDALRAFLASLTDANEKEKRIIQELLMFKKVEKSSDESVPVYTGLNGSKVLHHTAKIPPGLRFSVPIIDSSDEATIRLANLLKIEQLKSTDCLKFVIEDIRSDFYSYDETAQIMQWVLENLTFLKNENTDVIDWLTPLKFIQISPEKIVSANELFDPEVELLQHLFYAEEESCFPPVIFTSSDILHSLRQIGLKNEANLEENDILRVAKKIESLHADSNTNHDLLLRKARTLLTILNKNHMLLQSSETKATMKKIKWIPASKERPPNYPGSLVWKGDHCNLCSPPEMCDISHAILVGSSVPLVENVVLDIEKALGIPTKPSIKAVLKHFKVVVDWHGSKTFSDEDYYQFQHILLEIYGFMHDHLEEGKEAFKSLKFPWVWTGKTFCSLAQAVIKSVPDLDLQPYLHYVPKTMAKFHQLFKCCGSIEELTPDHVSMVIQKIYLKSEQSLSEQESKQSLHIMLSIIRWLYSNQIPASLHTPMPLYSGKLPYKLAMKPIHECCYCDIKVDDLNDLLEDSVEPIILVHEDIPMKTAEWLNVPCLSTRLINPENMGFEQSGQREPLTVRIKNILEEYPSISDIFKELLQNADDANATECNFLIDMRRNMDIRENLLDPGMAACHGPALWSFNNSEFSDSDFLNITRLGESLKRSEVDKVGKFGLGFNSVYHITDVPIILSREFMIMFDPNVNHISKHIRDKSNPGIKINWSKQQKRLRKFPNQFKPFIGVFGCQLPLTVESPYSYKGTLFRLSFRTQQEAKVSEVSSASYNTADIYSLVDEFSICGHRLIIFAQSVNSMVLKYLKIEADDPGVAQDVVTIRKNLCSSKALTAPNVSVLKEAAKLMKVCSSSTKKLPTEAPKSSCILQIVVEEFHHVFRRIADLQSPLFRGTEDDPTAFFEMAKSGQTKRSGDELPQKTVDSTTWLICSCMDVGDALKFSLHESGRRLGLVPCGGVGVLLSETQDQKWIVKPNCNNIGEVFCYLPLRIKTGLPLHINGCFAVTSNRKEIWKTDTKGRWNTVFMRHVIVKAYIEALCVLRDMAINGELVDYSYCAVWPDPDSVHDDFSVICQGFYEDIAHMKSKEGIKVFSDGSSWVSMKNVRFLDDSILKRPDVGPSAFKIFLKYLKKTGSKNLCAVDLPSWVKTGFEEAGCKYILLENTFSEKQFFSEVFFPNIQEIDAELRDPLMRYVLNEKVEEFSGILRATPCIPCSLDGHSLVTPSRLIHPEGRVAKLYDAEDGRFPYGTTQDYLNPVILVKLVQLGMAKDDILWEDLIERAESVAEINKTDHAAACLRSSIILSLIDEKLKSRDPRAKEFAAKCQNIPFLPFLSKPAGFSLHWKGSDFQPEAMFSANDLFTADHQDIVCLIQPILNENSHSFKGCGTLSLAVKEFLGLLKKPAVNLVINQLEEVAKSFDGITLYQENITNACYKYLHEAMLESESTKAMIIEQLTNSSFILVENVYADPSKVSFHLNFEAAPYLYQLPNKYKNSFRELFESVGVRQAFTVEDFAVVLELINQERGTKQLTEDNFQLCRRIISEGIWGLIREKKQEFCEKKYGEILLPDTRLALLPAKSLCYNDCPWIKVKDTTVKYCHGDIPREVAVKLGAIPKRHKALERYASNICFTTLGTEFGQKEKLTSRIKSILNAYPSEKEMLKELLQNADDAKATEICFVFDPRQHPADRIFDEKWAPLQGPALCVYNNQPFTEDDIRGIQNLGKETGLPFHVNGHFALDSARRNLWRDDNGVGVRSDWNSSLMTALIAPAYVELLIQLKKRYFPGTDPTVSVLQNTPIHAVKDTLKKFLSFFPVNRLDIQPDWYCLVKAVYSCIYEDLKRLLPVMRAPNVDGSDLHSAVIITWVNMCAVNKGRPFFDNLLQDELQHLKNTEYNITTRKTVAENVYRLKHLLLEIGFNLVYNCDETANLYHCLVDADIPVTYVTPADVRLFLMTFSFPDSNCHIGKLPCRLQQTNLKLFHSLKLLVDYCFKDAEENEIQIEGLPLLITLDNVLQVFDSKRPKFLTTYHELIPSRKDLFMNTLYLRYNNILLSSEVAKVFDIRSFAELLSSVLPREYKTRNCMKWKENFASESWLKSAWHFISESLNIKEEQEDTQAKFDGVIETLKDWTLLPGVKFTVSANHLVVPESDVLLPLSIMHIAVFPNAQSDKVFHALMKTGCIQLALNKICSKDSALVPLLSGRTANIDNPSSILKAIQYMVQTSTFKTEKLAESDFEALLMYFNCNLCHLTSQDDIKILKSLPCYKSISGRYISIAKYGTCYVLTKSIPSVEVDRWTQSTSSAFLEEKVHLKDLYTMLGCVSVDDLEVYLKHLLPKIESLSYDAKLEHLIYLKNRLTSIEETSEMKEQLFEKLESILIIHDASNRLKPAKYFYDRTVKVFEVMLPEKFFIPQDFFKKLEQLTKPKNQAAFLPSWVTFLRHIGLKFIISQQQLLQFAKEISMRANTENWSKETLQNTVDVLLHHIFQERADLFSGNFLKELSLIPFLCPERAPAEFVRFHPQYQEVNGTLPLIRFNGAQVNPKFKQTDVLQLLWTSCPILPEKATPLSIKEQEGSSLGAQEQLEQVLAMLNVNLDPPLDKVINNCRNICNITTLDEDMVKTRAKVLRSIYEFLSTEKGEFRFQLRGVSFVMVEEGWKLLKPEEVVINLEYESDFKPYLYKLPLELGTFHQLFKHLGTEDIISTKQYVEVLGRIYKSSEGKQLDPNEMRTVKRVVSGLFKSLQNDSVKVRNDLENMRDFALYLPSQDGRLVKSSILVFDDAPHYKSRIQGNIGVQMLVDLSQCYLGKDHGFHTKLIMLFPQKLRPRLLSSILEEQLDEESPKICQFGALCSLQGRLQLLLSSEQFITGLIRIMKHENDNAFLANEEKAIRLCKALREGLKVSCFEKLQTTLRVKGFAPIPHSKSETFAFLKRYGNAVILLYIQHSDSKDINFLLALAMTLKSATDNLISDTSYLIAMLGCNDIYRISEKLDSLGVKYDSSEPSKLELPTPGTPIPAEIHYTLLMDPMNVFYPGEYVGYLVDSEGGDIYGSYQPTYTYAIIVQEVEREDDESPSFLGKIYQIDIGYSEYKIVSSLDLYKFSRPEESSQGRDSTPSTPTSPTEFPAHGPRAIPPIFTGRESHKTMSSKHHSPKKIKSNSLPEILKEVTSVIEQAWKLPESERKKIIRRLYLKWHPDKNAENLDIANEVFKHLQNEINRMEKQAFMDQNMDRASRRPFSSSASRFQSDKFSFQRFYTSWNQEATSHKSERQQYKEKCPSSTGPSYSQRFFVPPTFRSVGNPVEARRWLRQARANFSAARNDLHKNANEWVCFKCYLSAKLALIAADYAVKGKSDKDIKPAALAQKIEEYSQQLEGLSNDVQTLEAYGVDSLKTRYPDLLPFPQIPNDRFTSEVAMRVMECTACIIIKLENFIQQKV</sequence>
<dbReference type="Gene3D" id="1.10.287.110">
    <property type="entry name" value="DnaJ domain"/>
    <property type="match status" value="1"/>
</dbReference>
<reference evidence="13" key="2">
    <citation type="submission" date="2025-08" db="UniProtKB">
        <authorList>
            <consortium name="Ensembl"/>
        </authorList>
    </citation>
    <scope>IDENTIFICATION</scope>
</reference>
<evidence type="ECO:0000259" key="10">
    <source>
        <dbReference type="PROSITE" id="PS50053"/>
    </source>
</evidence>
<dbReference type="Proteomes" id="UP000007754">
    <property type="component" value="Chromosome 1"/>
</dbReference>
<dbReference type="Gene3D" id="1.20.120.330">
    <property type="entry name" value="Nucleotidyltransferases domain 2"/>
    <property type="match status" value="1"/>
</dbReference>
<dbReference type="FunFam" id="1.20.120.330:FF:000009">
    <property type="entry name" value="Sacsin molecular chaperone"/>
    <property type="match status" value="1"/>
</dbReference>
<organism evidence="13 14">
    <name type="scientific">Taeniopygia guttata</name>
    <name type="common">Zebra finch</name>
    <name type="synonym">Poephila guttata</name>
    <dbReference type="NCBI Taxonomy" id="59729"/>
    <lineage>
        <taxon>Eukaryota</taxon>
        <taxon>Metazoa</taxon>
        <taxon>Chordata</taxon>
        <taxon>Craniata</taxon>
        <taxon>Vertebrata</taxon>
        <taxon>Euteleostomi</taxon>
        <taxon>Archelosauria</taxon>
        <taxon>Archosauria</taxon>
        <taxon>Dinosauria</taxon>
        <taxon>Saurischia</taxon>
        <taxon>Theropoda</taxon>
        <taxon>Coelurosauria</taxon>
        <taxon>Aves</taxon>
        <taxon>Neognathae</taxon>
        <taxon>Neoaves</taxon>
        <taxon>Telluraves</taxon>
        <taxon>Australaves</taxon>
        <taxon>Passeriformes</taxon>
        <taxon>Passeroidea</taxon>
        <taxon>Estrildidae</taxon>
        <taxon>Estrildinae</taxon>
        <taxon>Taeniopygia</taxon>
    </lineage>
</organism>
<comment type="function">
    <text evidence="6">Co-chaperone which acts as a regulator of the Hsp70 chaperone machinery and may be involved in the processing of other ataxia-linked proteins.</text>
</comment>
<dbReference type="SUPFAM" id="SSF46565">
    <property type="entry name" value="Chaperone J-domain"/>
    <property type="match status" value="1"/>
</dbReference>
<dbReference type="NCBIfam" id="NF047352">
    <property type="entry name" value="P_loop_sacsin"/>
    <property type="match status" value="2"/>
</dbReference>
<dbReference type="GO" id="GO:0005737">
    <property type="term" value="C:cytoplasm"/>
    <property type="evidence" value="ECO:0007669"/>
    <property type="project" value="UniProtKB-SubCell"/>
</dbReference>
<comment type="subcellular location">
    <subcellularLocation>
        <location evidence="1">Cytoplasm</location>
    </subcellularLocation>
</comment>
<keyword evidence="4" id="KW-0007">Acetylation</keyword>
<feature type="domain" description="J" evidence="11">
    <location>
        <begin position="4042"/>
        <end position="4129"/>
    </location>
</feature>
<evidence type="ECO:0000256" key="4">
    <source>
        <dbReference type="ARBA" id="ARBA00022990"/>
    </source>
</evidence>
<dbReference type="SUPFAM" id="SSF54236">
    <property type="entry name" value="Ubiquitin-like"/>
    <property type="match status" value="1"/>
</dbReference>
<dbReference type="SMART" id="SM00213">
    <property type="entry name" value="UBQ"/>
    <property type="match status" value="1"/>
</dbReference>
<evidence type="ECO:0000256" key="9">
    <source>
        <dbReference type="SAM" id="MobiDB-lite"/>
    </source>
</evidence>
<evidence type="ECO:0000259" key="12">
    <source>
        <dbReference type="PROSITE" id="PS50910"/>
    </source>
</evidence>
<dbReference type="PROSITE" id="PS50076">
    <property type="entry name" value="DNAJ_2"/>
    <property type="match status" value="1"/>
</dbReference>
<evidence type="ECO:0000256" key="6">
    <source>
        <dbReference type="ARBA" id="ARBA00054721"/>
    </source>
</evidence>
<reference evidence="13" key="3">
    <citation type="submission" date="2025-09" db="UniProtKB">
        <authorList>
            <consortium name="Ensembl"/>
        </authorList>
    </citation>
    <scope>IDENTIFICATION</scope>
</reference>
<evidence type="ECO:0000259" key="11">
    <source>
        <dbReference type="PROSITE" id="PS50076"/>
    </source>
</evidence>
<dbReference type="SUPFAM" id="SSF55874">
    <property type="entry name" value="ATPase domain of HSP90 chaperone/DNA topoisomerase II/histidine kinase"/>
    <property type="match status" value="3"/>
</dbReference>
<keyword evidence="14" id="KW-1185">Reference proteome</keyword>
<dbReference type="InterPro" id="IPR058210">
    <property type="entry name" value="SACS/Nov_dom"/>
</dbReference>
<dbReference type="PROSITE" id="PS50053">
    <property type="entry name" value="UBIQUITIN_2"/>
    <property type="match status" value="1"/>
</dbReference>
<proteinExistence type="predicted"/>
<dbReference type="InterPro" id="IPR036890">
    <property type="entry name" value="HATPase_C_sf"/>
</dbReference>
<evidence type="ECO:0000256" key="5">
    <source>
        <dbReference type="ARBA" id="ARBA00023186"/>
    </source>
</evidence>
<dbReference type="CDD" id="cd17049">
    <property type="entry name" value="Ubl_Sacsin"/>
    <property type="match status" value="1"/>
</dbReference>
<dbReference type="Pfam" id="PF00240">
    <property type="entry name" value="ubiquitin"/>
    <property type="match status" value="1"/>
</dbReference>
<dbReference type="InterPro" id="IPR029071">
    <property type="entry name" value="Ubiquitin-like_domsf"/>
</dbReference>
<feature type="compositionally biased region" description="Basic residues" evidence="9">
    <location>
        <begin position="4024"/>
        <end position="4035"/>
    </location>
</feature>
<gene>
    <name evidence="13" type="primary">SACS</name>
</gene>
<dbReference type="PROSITE" id="PS50910">
    <property type="entry name" value="HEPN"/>
    <property type="match status" value="1"/>
</dbReference>
<dbReference type="SUPFAM" id="SSF81593">
    <property type="entry name" value="Nucleotidyltransferase substrate binding subunit/domain"/>
    <property type="match status" value="1"/>
</dbReference>
<dbReference type="GeneTree" id="ENSGT00390000016695"/>
<dbReference type="InterPro" id="IPR000626">
    <property type="entry name" value="Ubiquitin-like_dom"/>
</dbReference>
<dbReference type="Ensembl" id="ENSTGUT00000020324.1">
    <property type="protein sequence ID" value="ENSTGUP00000026043.1"/>
    <property type="gene ID" value="ENSTGUG00000011419.2"/>
</dbReference>
<protein>
    <recommendedName>
        <fullName evidence="7">Sacsin</fullName>
    </recommendedName>
    <alternativeName>
        <fullName evidence="8">DnaJ homolog subfamily C member 29</fullName>
    </alternativeName>
</protein>
<dbReference type="InterPro" id="IPR007842">
    <property type="entry name" value="HEPN_dom"/>
</dbReference>
<feature type="domain" description="Ubiquitin-like" evidence="10">
    <location>
        <begin position="23"/>
        <end position="68"/>
    </location>
</feature>
<dbReference type="InterPro" id="IPR052972">
    <property type="entry name" value="Sacsin_chaperone_reg"/>
</dbReference>
<feature type="domain" description="HEPN" evidence="12">
    <location>
        <begin position="4186"/>
        <end position="4302"/>
    </location>
</feature>
<feature type="region of interest" description="Disordered" evidence="9">
    <location>
        <begin position="3982"/>
        <end position="4035"/>
    </location>
</feature>
<feature type="compositionally biased region" description="Low complexity" evidence="9">
    <location>
        <begin position="3992"/>
        <end position="4001"/>
    </location>
</feature>
<dbReference type="InterPro" id="IPR036869">
    <property type="entry name" value="J_dom_sf"/>
</dbReference>
<name>A0A674GUE7_TAEGU</name>
<keyword evidence="5" id="KW-0143">Chaperone</keyword>
<dbReference type="SMART" id="SM00748">
    <property type="entry name" value="HEPN"/>
    <property type="match status" value="1"/>
</dbReference>
<dbReference type="InterPro" id="IPR001623">
    <property type="entry name" value="DnaJ_domain"/>
</dbReference>
<accession>A0A674GUE7</accession>
<dbReference type="Pfam" id="PF05168">
    <property type="entry name" value="HEPN"/>
    <property type="match status" value="1"/>
</dbReference>
<dbReference type="Gene3D" id="3.10.20.90">
    <property type="entry name" value="Phosphatidylinositol 3-kinase Catalytic Subunit, Chain A, domain 1"/>
    <property type="match status" value="1"/>
</dbReference>
<evidence type="ECO:0000256" key="8">
    <source>
        <dbReference type="ARBA" id="ARBA00076379"/>
    </source>
</evidence>
<dbReference type="PANTHER" id="PTHR15600:SF42">
    <property type="entry name" value="SACSIN"/>
    <property type="match status" value="1"/>
</dbReference>
<evidence type="ECO:0000256" key="7">
    <source>
        <dbReference type="ARBA" id="ARBA00073920"/>
    </source>
</evidence>
<evidence type="ECO:0000256" key="2">
    <source>
        <dbReference type="ARBA" id="ARBA00022490"/>
    </source>
</evidence>
<keyword evidence="3" id="KW-0597">Phosphoprotein</keyword>
<dbReference type="Pfam" id="PF25794">
    <property type="entry name" value="SACS"/>
    <property type="match status" value="3"/>
</dbReference>
<evidence type="ECO:0000313" key="14">
    <source>
        <dbReference type="Proteomes" id="UP000007754"/>
    </source>
</evidence>